<proteinExistence type="inferred from homology"/>
<dbReference type="InterPro" id="IPR002213">
    <property type="entry name" value="UDP_glucos_trans"/>
</dbReference>
<evidence type="ECO:0000256" key="1">
    <source>
        <dbReference type="ARBA" id="ARBA00009995"/>
    </source>
</evidence>
<dbReference type="PANTHER" id="PTHR48049">
    <property type="entry name" value="GLYCOSYLTRANSFERASE"/>
    <property type="match status" value="1"/>
</dbReference>
<dbReference type="PANTHER" id="PTHR48049:SF60">
    <property type="entry name" value="UDP-GLYCOSYLTRANSFERASE 91B1"/>
    <property type="match status" value="1"/>
</dbReference>
<dbReference type="Proteomes" id="UP001064489">
    <property type="component" value="Chromosome 10"/>
</dbReference>
<keyword evidence="2" id="KW-0808">Transferase</keyword>
<dbReference type="Pfam" id="PF00201">
    <property type="entry name" value="UDPGT"/>
    <property type="match status" value="1"/>
</dbReference>
<organism evidence="4 5">
    <name type="scientific">Acer negundo</name>
    <name type="common">Box elder</name>
    <dbReference type="NCBI Taxonomy" id="4023"/>
    <lineage>
        <taxon>Eukaryota</taxon>
        <taxon>Viridiplantae</taxon>
        <taxon>Streptophyta</taxon>
        <taxon>Embryophyta</taxon>
        <taxon>Tracheophyta</taxon>
        <taxon>Spermatophyta</taxon>
        <taxon>Magnoliopsida</taxon>
        <taxon>eudicotyledons</taxon>
        <taxon>Gunneridae</taxon>
        <taxon>Pentapetalae</taxon>
        <taxon>rosids</taxon>
        <taxon>malvids</taxon>
        <taxon>Sapindales</taxon>
        <taxon>Sapindaceae</taxon>
        <taxon>Hippocastanoideae</taxon>
        <taxon>Acereae</taxon>
        <taxon>Acer</taxon>
    </lineage>
</organism>
<keyword evidence="5" id="KW-1185">Reference proteome</keyword>
<dbReference type="EMBL" id="JAJSOW010000105">
    <property type="protein sequence ID" value="KAI9166004.1"/>
    <property type="molecule type" value="Genomic_DNA"/>
</dbReference>
<evidence type="ECO:0000256" key="3">
    <source>
        <dbReference type="SAM" id="MobiDB-lite"/>
    </source>
</evidence>
<protein>
    <recommendedName>
        <fullName evidence="6">UDP-glycosyltransferase</fullName>
    </recommendedName>
</protein>
<evidence type="ECO:0008006" key="6">
    <source>
        <dbReference type="Google" id="ProtNLM"/>
    </source>
</evidence>
<accession>A0AAD5IJH9</accession>
<feature type="region of interest" description="Disordered" evidence="3">
    <location>
        <begin position="291"/>
        <end position="311"/>
    </location>
</feature>
<evidence type="ECO:0000313" key="4">
    <source>
        <dbReference type="EMBL" id="KAI9166004.1"/>
    </source>
</evidence>
<dbReference type="SUPFAM" id="SSF53756">
    <property type="entry name" value="UDP-Glycosyltransferase/glycogen phosphorylase"/>
    <property type="match status" value="1"/>
</dbReference>
<sequence length="311" mass="34702">MRKPHLMFLPYLKIAFDGAKLGISRVCFSIIHSWKVCFVGSSSLAIINGDDPRTTLEDFTVPPEWILFPSNLVYSLHEAKLFLNTAQVNASGLSDLCRTGWAISGCDVFILRSCFEIESDWIKLIGDMHQKPVVPIGLLSPSLQAINKAEDSSSDNNIWVTISGWFGKQDKGSVVYIAFGSEVSLSQGEITELALGLELSGLPLFWVLRKSDESCELLEGFKERIKGRGIVWTSWAPQLWILSHDSVGGFLTHCGIISIIEGLQFGRALVMLPFQADQGLNARILKRNWSGKKSQEMRKTGRLQGMKWPKR</sequence>
<name>A0AAD5IJH9_ACENE</name>
<gene>
    <name evidence="4" type="ORF">LWI28_024594</name>
</gene>
<dbReference type="Gene3D" id="3.40.50.2000">
    <property type="entry name" value="Glycogen Phosphorylase B"/>
    <property type="match status" value="2"/>
</dbReference>
<dbReference type="FunFam" id="3.40.50.2000:FF:000037">
    <property type="entry name" value="Glycosyltransferase"/>
    <property type="match status" value="1"/>
</dbReference>
<reference evidence="4" key="2">
    <citation type="submission" date="2023-02" db="EMBL/GenBank/DDBJ databases">
        <authorList>
            <person name="Swenson N.G."/>
            <person name="Wegrzyn J.L."/>
            <person name="Mcevoy S.L."/>
        </authorList>
    </citation>
    <scope>NUCLEOTIDE SEQUENCE</scope>
    <source>
        <strain evidence="4">91603</strain>
        <tissue evidence="4">Leaf</tissue>
    </source>
</reference>
<dbReference type="InterPro" id="IPR050481">
    <property type="entry name" value="UDP-glycosyltransf_plant"/>
</dbReference>
<comment type="caution">
    <text evidence="4">The sequence shown here is derived from an EMBL/GenBank/DDBJ whole genome shotgun (WGS) entry which is preliminary data.</text>
</comment>
<dbReference type="AlphaFoldDB" id="A0AAD5IJH9"/>
<evidence type="ECO:0000256" key="2">
    <source>
        <dbReference type="ARBA" id="ARBA00022679"/>
    </source>
</evidence>
<reference evidence="4" key="1">
    <citation type="journal article" date="2022" name="Plant J.">
        <title>Strategies of tolerance reflected in two North American maple genomes.</title>
        <authorList>
            <person name="McEvoy S.L."/>
            <person name="Sezen U.U."/>
            <person name="Trouern-Trend A."/>
            <person name="McMahon S.M."/>
            <person name="Schaberg P.G."/>
            <person name="Yang J."/>
            <person name="Wegrzyn J.L."/>
            <person name="Swenson N.G."/>
        </authorList>
    </citation>
    <scope>NUCLEOTIDE SEQUENCE</scope>
    <source>
        <strain evidence="4">91603</strain>
    </source>
</reference>
<dbReference type="GO" id="GO:0035251">
    <property type="term" value="F:UDP-glucosyltransferase activity"/>
    <property type="evidence" value="ECO:0007669"/>
    <property type="project" value="InterPro"/>
</dbReference>
<comment type="similarity">
    <text evidence="1">Belongs to the UDP-glycosyltransferase family.</text>
</comment>
<dbReference type="CDD" id="cd03784">
    <property type="entry name" value="GT1_Gtf-like"/>
    <property type="match status" value="1"/>
</dbReference>
<evidence type="ECO:0000313" key="5">
    <source>
        <dbReference type="Proteomes" id="UP001064489"/>
    </source>
</evidence>